<protein>
    <recommendedName>
        <fullName evidence="13">Dolichyl-diphosphooligosaccharide--protein glycosyltransferase subunit 3</fullName>
    </recommendedName>
</protein>
<evidence type="ECO:0000256" key="5">
    <source>
        <dbReference type="ARBA" id="ARBA00022729"/>
    </source>
</evidence>
<feature type="transmembrane region" description="Helical" evidence="9">
    <location>
        <begin position="223"/>
        <end position="245"/>
    </location>
</feature>
<dbReference type="Gene3D" id="3.40.30.10">
    <property type="entry name" value="Glutaredoxin"/>
    <property type="match status" value="1"/>
</dbReference>
<organism evidence="11 12">
    <name type="scientific">Mikania micrantha</name>
    <name type="common">bitter vine</name>
    <dbReference type="NCBI Taxonomy" id="192012"/>
    <lineage>
        <taxon>Eukaryota</taxon>
        <taxon>Viridiplantae</taxon>
        <taxon>Streptophyta</taxon>
        <taxon>Embryophyta</taxon>
        <taxon>Tracheophyta</taxon>
        <taxon>Spermatophyta</taxon>
        <taxon>Magnoliopsida</taxon>
        <taxon>eudicotyledons</taxon>
        <taxon>Gunneridae</taxon>
        <taxon>Pentapetalae</taxon>
        <taxon>asterids</taxon>
        <taxon>campanulids</taxon>
        <taxon>Asterales</taxon>
        <taxon>Asteraceae</taxon>
        <taxon>Asteroideae</taxon>
        <taxon>Heliantheae alliance</taxon>
        <taxon>Eupatorieae</taxon>
        <taxon>Mikania</taxon>
    </lineage>
</organism>
<dbReference type="EMBL" id="SZYD01000016">
    <property type="protein sequence ID" value="KAD3337942.1"/>
    <property type="molecule type" value="Genomic_DNA"/>
</dbReference>
<keyword evidence="4 9" id="KW-0812">Transmembrane</keyword>
<feature type="transmembrane region" description="Helical" evidence="9">
    <location>
        <begin position="185"/>
        <end position="202"/>
    </location>
</feature>
<comment type="similarity">
    <text evidence="3">Belongs to the OST3/OST6 family.</text>
</comment>
<evidence type="ECO:0000256" key="10">
    <source>
        <dbReference type="SAM" id="SignalP"/>
    </source>
</evidence>
<dbReference type="GO" id="GO:0018279">
    <property type="term" value="P:protein N-linked glycosylation via asparagine"/>
    <property type="evidence" value="ECO:0007669"/>
    <property type="project" value="TreeGrafter"/>
</dbReference>
<evidence type="ECO:0000256" key="2">
    <source>
        <dbReference type="ARBA" id="ARBA00004477"/>
    </source>
</evidence>
<evidence type="ECO:0000256" key="1">
    <source>
        <dbReference type="ARBA" id="ARBA00002791"/>
    </source>
</evidence>
<evidence type="ECO:0000256" key="3">
    <source>
        <dbReference type="ARBA" id="ARBA00009561"/>
    </source>
</evidence>
<keyword evidence="7 9" id="KW-1133">Transmembrane helix</keyword>
<keyword evidence="8 9" id="KW-0472">Membrane</keyword>
<evidence type="ECO:0008006" key="13">
    <source>
        <dbReference type="Google" id="ProtNLM"/>
    </source>
</evidence>
<dbReference type="PANTHER" id="PTHR12692:SF0">
    <property type="entry name" value="GH11935P"/>
    <property type="match status" value="1"/>
</dbReference>
<feature type="signal peptide" evidence="10">
    <location>
        <begin position="1"/>
        <end position="22"/>
    </location>
</feature>
<comment type="subcellular location">
    <subcellularLocation>
        <location evidence="2">Endoplasmic reticulum membrane</location>
        <topology evidence="2">Multi-pass membrane protein</topology>
    </subcellularLocation>
</comment>
<feature type="transmembrane region" description="Helical" evidence="9">
    <location>
        <begin position="265"/>
        <end position="285"/>
    </location>
</feature>
<keyword evidence="12" id="KW-1185">Reference proteome</keyword>
<comment type="caution">
    <text evidence="11">The sequence shown here is derived from an EMBL/GenBank/DDBJ whole genome shotgun (WGS) entry which is preliminary data.</text>
</comment>
<name>A0A5N6MBW7_9ASTR</name>
<evidence type="ECO:0000256" key="6">
    <source>
        <dbReference type="ARBA" id="ARBA00022824"/>
    </source>
</evidence>
<reference evidence="11 12" key="1">
    <citation type="submission" date="2019-05" db="EMBL/GenBank/DDBJ databases">
        <title>Mikania micrantha, genome provides insights into the molecular mechanism of rapid growth.</title>
        <authorList>
            <person name="Liu B."/>
        </authorList>
    </citation>
    <scope>NUCLEOTIDE SEQUENCE [LARGE SCALE GENOMIC DNA]</scope>
    <source>
        <strain evidence="11">NLD-2019</strain>
        <tissue evidence="11">Leaf</tissue>
    </source>
</reference>
<gene>
    <name evidence="11" type="ORF">E3N88_33463</name>
</gene>
<evidence type="ECO:0000256" key="7">
    <source>
        <dbReference type="ARBA" id="ARBA00022989"/>
    </source>
</evidence>
<dbReference type="OrthoDB" id="67566at2759"/>
<evidence type="ECO:0000256" key="9">
    <source>
        <dbReference type="SAM" id="Phobius"/>
    </source>
</evidence>
<evidence type="ECO:0000256" key="4">
    <source>
        <dbReference type="ARBA" id="ARBA00022692"/>
    </source>
</evidence>
<dbReference type="AlphaFoldDB" id="A0A5N6MBW7"/>
<dbReference type="InterPro" id="IPR021149">
    <property type="entry name" value="OligosaccharylTrfase_OST3/OST6"/>
</dbReference>
<comment type="function">
    <text evidence="1">Subunit of the oligosaccharyl transferase (OST) complex that catalyzes the initial transfer of a defined glycan (Glc(3)Man(9)GlcNAc(2) in eukaryotes) from the lipid carrier dolichol-pyrophosphate to an asparagine residue within an Asn-X-Ser/Thr consensus motif in nascent polypeptide chains, the first step in protein N-glycosylation. N-glycosylation occurs cotranslationally and the complex associates with the Sec61 complex at the channel-forming translocon complex that mediates protein translocation across the endoplasmic reticulum (ER). All subunits are required for a maximal enzyme activity.</text>
</comment>
<keyword evidence="6" id="KW-0256">Endoplasmic reticulum</keyword>
<evidence type="ECO:0000313" key="12">
    <source>
        <dbReference type="Proteomes" id="UP000326396"/>
    </source>
</evidence>
<dbReference type="Proteomes" id="UP000326396">
    <property type="component" value="Linkage Group LG6"/>
</dbReference>
<sequence length="339" mass="38352">MAMIPSKPTILLLLTLTTITHSSTITLVSDLHSLRSHSPSGVIHLNDTLLDRIFRSGANSFHLIIFFDTLQLHNQPEPNLKSIKSEFALISKSFVINNQNSLFLHKAFFCEIELGESKHNFLRFGVHALPDIRIVPPGAHDLKSDSIPINVGDSSNLAESMADFINLKTGITIGTIHRPPILSKTQLGLVIGGFLIWVPFMIKKVYDGETMFHNKRIWICGTLFVYFFSVSGCMFILIQRIPLFAMDRKDPNKLIFFFQGHGMQFGAEGMCVGFLFTIVGLLFSLVNRMVVRMKDSMMQRLMMVGAMIVSFWAVKQVVRLNHWKTGYAVHAYLPSSWYK</sequence>
<dbReference type="PANTHER" id="PTHR12692">
    <property type="entry name" value="DOLICHYL-DIPHOSPHOOLIGOSACCHARIDE--PROTEIN GLYCOSYLTRANSFERASE-RELATED"/>
    <property type="match status" value="1"/>
</dbReference>
<dbReference type="Pfam" id="PF04756">
    <property type="entry name" value="OST3_OST6"/>
    <property type="match status" value="1"/>
</dbReference>
<accession>A0A5N6MBW7</accession>
<dbReference type="GO" id="GO:0008250">
    <property type="term" value="C:oligosaccharyltransferase complex"/>
    <property type="evidence" value="ECO:0007669"/>
    <property type="project" value="TreeGrafter"/>
</dbReference>
<evidence type="ECO:0000313" key="11">
    <source>
        <dbReference type="EMBL" id="KAD3337942.1"/>
    </source>
</evidence>
<keyword evidence="5 10" id="KW-0732">Signal</keyword>
<evidence type="ECO:0000256" key="8">
    <source>
        <dbReference type="ARBA" id="ARBA00023136"/>
    </source>
</evidence>
<proteinExistence type="inferred from homology"/>
<feature type="chain" id="PRO_5024422954" description="Dolichyl-diphosphooligosaccharide--protein glycosyltransferase subunit 3" evidence="10">
    <location>
        <begin position="23"/>
        <end position="339"/>
    </location>
</feature>